<dbReference type="Gene3D" id="3.30.450.90">
    <property type="match status" value="1"/>
</dbReference>
<dbReference type="Gene3D" id="3.30.300.160">
    <property type="entry name" value="Type II secretion system, protein E, N-terminal domain"/>
    <property type="match status" value="1"/>
</dbReference>
<dbReference type="FunFam" id="3.30.450.90:FF:000001">
    <property type="entry name" value="Type II secretion system ATPase GspE"/>
    <property type="match status" value="1"/>
</dbReference>
<dbReference type="InterPro" id="IPR003593">
    <property type="entry name" value="AAA+_ATPase"/>
</dbReference>
<dbReference type="SMART" id="SM00382">
    <property type="entry name" value="AAA"/>
    <property type="match status" value="1"/>
</dbReference>
<comment type="caution">
    <text evidence="5">The sequence shown here is derived from an EMBL/GenBank/DDBJ whole genome shotgun (WGS) entry which is preliminary data.</text>
</comment>
<dbReference type="SUPFAM" id="SSF160246">
    <property type="entry name" value="EspE N-terminal domain-like"/>
    <property type="match status" value="1"/>
</dbReference>
<dbReference type="EMBL" id="BDCX01000002">
    <property type="protein sequence ID" value="GAT65334.1"/>
    <property type="molecule type" value="Genomic_DNA"/>
</dbReference>
<dbReference type="PROSITE" id="PS00662">
    <property type="entry name" value="T2SP_E"/>
    <property type="match status" value="1"/>
</dbReference>
<evidence type="ECO:0000259" key="4">
    <source>
        <dbReference type="PROSITE" id="PS00662"/>
    </source>
</evidence>
<accession>A0A161LBA6</accession>
<dbReference type="GO" id="GO:0005524">
    <property type="term" value="F:ATP binding"/>
    <property type="evidence" value="ECO:0007669"/>
    <property type="project" value="UniProtKB-KW"/>
</dbReference>
<evidence type="ECO:0000256" key="3">
    <source>
        <dbReference type="ARBA" id="ARBA00022840"/>
    </source>
</evidence>
<dbReference type="InterPro" id="IPR027417">
    <property type="entry name" value="P-loop_NTPase"/>
</dbReference>
<dbReference type="Proteomes" id="UP000077701">
    <property type="component" value="Unassembled WGS sequence"/>
</dbReference>
<evidence type="ECO:0000313" key="5">
    <source>
        <dbReference type="EMBL" id="GAT65334.1"/>
    </source>
</evidence>
<dbReference type="Pfam" id="PF00437">
    <property type="entry name" value="T2SSE"/>
    <property type="match status" value="1"/>
</dbReference>
<feature type="domain" description="Bacterial type II secretion system protein E" evidence="4">
    <location>
        <begin position="377"/>
        <end position="391"/>
    </location>
</feature>
<dbReference type="SUPFAM" id="SSF52540">
    <property type="entry name" value="P-loop containing nucleoside triphosphate hydrolases"/>
    <property type="match status" value="1"/>
</dbReference>
<reference evidence="6" key="2">
    <citation type="submission" date="2016-04" db="EMBL/GenBank/DDBJ databases">
        <title>Planomonospora sphaerica JCM9374 whole genome shotgun sequence.</title>
        <authorList>
            <person name="Suzuki T."/>
            <person name="Dohra H."/>
            <person name="Kodani S."/>
        </authorList>
    </citation>
    <scope>NUCLEOTIDE SEQUENCE [LARGE SCALE GENOMIC DNA]</scope>
    <source>
        <strain evidence="6">JCM 9374</strain>
    </source>
</reference>
<protein>
    <submittedName>
        <fullName evidence="5">Type II secretion system protein E</fullName>
    </submittedName>
</protein>
<dbReference type="Pfam" id="PF05157">
    <property type="entry name" value="MshEN"/>
    <property type="match status" value="1"/>
</dbReference>
<comment type="similarity">
    <text evidence="1">Belongs to the GSP E family.</text>
</comment>
<dbReference type="STRING" id="161355.PS9374_00967"/>
<dbReference type="GO" id="GO:0016887">
    <property type="term" value="F:ATP hydrolysis activity"/>
    <property type="evidence" value="ECO:0007669"/>
    <property type="project" value="TreeGrafter"/>
</dbReference>
<dbReference type="FunFam" id="3.40.50.300:FF:000398">
    <property type="entry name" value="Type IV pilus assembly ATPase PilB"/>
    <property type="match status" value="1"/>
</dbReference>
<keyword evidence="6" id="KW-1185">Reference proteome</keyword>
<dbReference type="Gene3D" id="3.40.50.300">
    <property type="entry name" value="P-loop containing nucleotide triphosphate hydrolases"/>
    <property type="match status" value="1"/>
</dbReference>
<evidence type="ECO:0000256" key="2">
    <source>
        <dbReference type="ARBA" id="ARBA00022741"/>
    </source>
</evidence>
<dbReference type="GO" id="GO:0005886">
    <property type="term" value="C:plasma membrane"/>
    <property type="evidence" value="ECO:0007669"/>
    <property type="project" value="TreeGrafter"/>
</dbReference>
<organism evidence="5 6">
    <name type="scientific">Planomonospora sphaerica</name>
    <dbReference type="NCBI Taxonomy" id="161355"/>
    <lineage>
        <taxon>Bacteria</taxon>
        <taxon>Bacillati</taxon>
        <taxon>Actinomycetota</taxon>
        <taxon>Actinomycetes</taxon>
        <taxon>Streptosporangiales</taxon>
        <taxon>Streptosporangiaceae</taxon>
        <taxon>Planomonospora</taxon>
    </lineage>
</organism>
<dbReference type="AlphaFoldDB" id="A0A161LBA6"/>
<reference evidence="5 6" key="1">
    <citation type="journal article" date="2016" name="Genome Announc.">
        <title>Draft Genome Sequence of Planomonospora sphaerica JCM9374, a Rare Actinomycete.</title>
        <authorList>
            <person name="Dohra H."/>
            <person name="Suzuki T."/>
            <person name="Inoue Y."/>
            <person name="Kodani S."/>
        </authorList>
    </citation>
    <scope>NUCLEOTIDE SEQUENCE [LARGE SCALE GENOMIC DNA]</scope>
    <source>
        <strain evidence="5 6">JCM 9374</strain>
    </source>
</reference>
<keyword evidence="3" id="KW-0067">ATP-binding</keyword>
<dbReference type="InterPro" id="IPR037257">
    <property type="entry name" value="T2SS_E_N_sf"/>
</dbReference>
<dbReference type="InterPro" id="IPR001482">
    <property type="entry name" value="T2SS/T4SS_dom"/>
</dbReference>
<proteinExistence type="inferred from homology"/>
<dbReference type="CDD" id="cd01129">
    <property type="entry name" value="PulE-GspE-like"/>
    <property type="match status" value="1"/>
</dbReference>
<evidence type="ECO:0000256" key="1">
    <source>
        <dbReference type="ARBA" id="ARBA00006611"/>
    </source>
</evidence>
<dbReference type="RefSeq" id="WP_068894708.1">
    <property type="nucleotide sequence ID" value="NZ_BDCX01000002.1"/>
</dbReference>
<evidence type="ECO:0000313" key="6">
    <source>
        <dbReference type="Proteomes" id="UP000077701"/>
    </source>
</evidence>
<gene>
    <name evidence="5" type="ORF">PS9374_00967</name>
</gene>
<dbReference type="PANTHER" id="PTHR30258:SF1">
    <property type="entry name" value="PROTEIN TRANSPORT PROTEIN HOFB HOMOLOG"/>
    <property type="match status" value="1"/>
</dbReference>
<dbReference type="OrthoDB" id="9805147at2"/>
<dbReference type="InterPro" id="IPR007831">
    <property type="entry name" value="T2SS_GspE_N"/>
</dbReference>
<keyword evidence="2" id="KW-0547">Nucleotide-binding</keyword>
<dbReference type="PANTHER" id="PTHR30258">
    <property type="entry name" value="TYPE II SECRETION SYSTEM PROTEIN GSPE-RELATED"/>
    <property type="match status" value="1"/>
</dbReference>
<sequence>MNQLFSPLLNALKQLGVDPQALERAAGEAERTGRSLRAVLIHDNIVTEGQLTEASAIEYGIKSVDLVGYPIDPAAMAKIPLSLMLRHRVLGLSLDEDTHEITVGITDPGDVLALDDVRAATGLTVRPVVVARSDLRHIMDRLKREENDLGDLGETLRAEHQAETVSNLNSVDEDAPIVRYVNSLLEQGIQNRASDLHLEPTEHDMRVRYRIDGVLHEVDTVPRHVQSALISRLKIMSNVDITERRIPQNGRITVMINGRKVDLRTATLPTVWGEKIVLRVLDTGGINLKLDSLGFTEDNHRRFSGSFTKPHGMVLVTGPTGSGKSTTLYATLAAISKPTVNIITVEDPVEYRLPGINQVQVDHKAGLTFAAVLPAILRSDPDVVLIGEIRDRTTAQLAVEAALTGHLVLSTLHTNDAPSAVVRLTEMGIEPFLVGSSVDCVLAQRLARRLCDWCKEEYAPAEAELAGARWPTGDLALPERLWRPAGCRNCANTGYRGRIALHEVMPMSPEIERLTVQHASASEVQRTAEAQGMLALRTDGLAKAAAGQTSIQEVLRVAI</sequence>
<name>A0A161LBA6_9ACTN</name>